<dbReference type="PANTHER" id="PTHR44858">
    <property type="entry name" value="TETRATRICOPEPTIDE REPEAT PROTEIN 6"/>
    <property type="match status" value="1"/>
</dbReference>
<keyword evidence="1" id="KW-0677">Repeat</keyword>
<dbReference type="GO" id="GO:0005524">
    <property type="term" value="F:ATP binding"/>
    <property type="evidence" value="ECO:0007669"/>
    <property type="project" value="InterPro"/>
</dbReference>
<accession>A0A6N8FWQ9</accession>
<evidence type="ECO:0000256" key="1">
    <source>
        <dbReference type="ARBA" id="ARBA00022737"/>
    </source>
</evidence>
<dbReference type="PANTHER" id="PTHR44858:SF1">
    <property type="entry name" value="UDP-N-ACETYLGLUCOSAMINE--PEPTIDE N-ACETYLGLUCOSAMINYLTRANSFERASE SPINDLY-RELATED"/>
    <property type="match status" value="1"/>
</dbReference>
<dbReference type="AlphaFoldDB" id="A0A6N8FWQ9"/>
<gene>
    <name evidence="5" type="ORF">BWI75_12025</name>
</gene>
<dbReference type="Gene3D" id="1.25.40.10">
    <property type="entry name" value="Tetratricopeptide repeat domain"/>
    <property type="match status" value="3"/>
</dbReference>
<dbReference type="GO" id="GO:0004672">
    <property type="term" value="F:protein kinase activity"/>
    <property type="evidence" value="ECO:0007669"/>
    <property type="project" value="InterPro"/>
</dbReference>
<feature type="domain" description="Protein kinase" evidence="4">
    <location>
        <begin position="14"/>
        <end position="304"/>
    </location>
</feature>
<dbReference type="SUPFAM" id="SSF56112">
    <property type="entry name" value="Protein kinase-like (PK-like)"/>
    <property type="match status" value="1"/>
</dbReference>
<dbReference type="EMBL" id="NAPY01000016">
    <property type="protein sequence ID" value="MUL37052.1"/>
    <property type="molecule type" value="Genomic_DNA"/>
</dbReference>
<dbReference type="InterPro" id="IPR011009">
    <property type="entry name" value="Kinase-like_dom_sf"/>
</dbReference>
<dbReference type="PROSITE" id="PS50005">
    <property type="entry name" value="TPR"/>
    <property type="match status" value="1"/>
</dbReference>
<dbReference type="InterPro" id="IPR011990">
    <property type="entry name" value="TPR-like_helical_dom_sf"/>
</dbReference>
<comment type="caution">
    <text evidence="5">The sequence shown here is derived from an EMBL/GenBank/DDBJ whole genome shotgun (WGS) entry which is preliminary data.</text>
</comment>
<dbReference type="GO" id="GO:0009279">
    <property type="term" value="C:cell outer membrane"/>
    <property type="evidence" value="ECO:0007669"/>
    <property type="project" value="TreeGrafter"/>
</dbReference>
<organism evidence="5 6">
    <name type="scientific">Gloeocapsopsis dulcis AAB1 = 1H9</name>
    <dbReference type="NCBI Taxonomy" id="1433147"/>
    <lineage>
        <taxon>Bacteria</taxon>
        <taxon>Bacillati</taxon>
        <taxon>Cyanobacteriota</taxon>
        <taxon>Cyanophyceae</taxon>
        <taxon>Oscillatoriophycideae</taxon>
        <taxon>Chroococcales</taxon>
        <taxon>Chroococcaceae</taxon>
        <taxon>Gloeocapsopsis</taxon>
        <taxon>Gloeocapsopsis dulcis</taxon>
    </lineage>
</organism>
<evidence type="ECO:0000256" key="2">
    <source>
        <dbReference type="ARBA" id="ARBA00022803"/>
    </source>
</evidence>
<dbReference type="InterPro" id="IPR019734">
    <property type="entry name" value="TPR_rpt"/>
</dbReference>
<reference evidence="5 6" key="1">
    <citation type="journal article" date="2019" name="Front. Microbiol.">
        <title>Genomic Features for Desiccation Tolerance and Sugar Biosynthesis in the Extremophile Gloeocapsopsis sp. UTEX B3054.</title>
        <authorList>
            <person name="Urrejola C."/>
            <person name="Alcorta J."/>
            <person name="Salas L."/>
            <person name="Vasquez M."/>
            <person name="Polz M.F."/>
            <person name="Vicuna R."/>
            <person name="Diez B."/>
        </authorList>
    </citation>
    <scope>NUCLEOTIDE SEQUENCE [LARGE SCALE GENOMIC DNA]</scope>
    <source>
        <strain evidence="5 6">1H9</strain>
    </source>
</reference>
<dbReference type="OrthoDB" id="5782056at2"/>
<dbReference type="Pfam" id="PF13414">
    <property type="entry name" value="TPR_11"/>
    <property type="match status" value="1"/>
</dbReference>
<dbReference type="InterPro" id="IPR050498">
    <property type="entry name" value="Ycf3"/>
</dbReference>
<dbReference type="Gene3D" id="1.10.510.10">
    <property type="entry name" value="Transferase(Phosphotransferase) domain 1"/>
    <property type="match status" value="1"/>
</dbReference>
<dbReference type="GO" id="GO:0046813">
    <property type="term" value="P:receptor-mediated virion attachment to host cell"/>
    <property type="evidence" value="ECO:0007669"/>
    <property type="project" value="TreeGrafter"/>
</dbReference>
<name>A0A6N8FWQ9_9CHRO</name>
<keyword evidence="6" id="KW-1185">Reference proteome</keyword>
<dbReference type="RefSeq" id="WP_105219739.1">
    <property type="nucleotide sequence ID" value="NZ_CAWNSU010000046.1"/>
</dbReference>
<dbReference type="SUPFAM" id="SSF48452">
    <property type="entry name" value="TPR-like"/>
    <property type="match status" value="1"/>
</dbReference>
<dbReference type="PROSITE" id="PS50293">
    <property type="entry name" value="TPR_REGION"/>
    <property type="match status" value="1"/>
</dbReference>
<evidence type="ECO:0000313" key="6">
    <source>
        <dbReference type="Proteomes" id="UP000441797"/>
    </source>
</evidence>
<proteinExistence type="predicted"/>
<feature type="repeat" description="TPR" evidence="3">
    <location>
        <begin position="457"/>
        <end position="490"/>
    </location>
</feature>
<evidence type="ECO:0000259" key="4">
    <source>
        <dbReference type="PROSITE" id="PS50011"/>
    </source>
</evidence>
<dbReference type="Proteomes" id="UP000441797">
    <property type="component" value="Unassembled WGS sequence"/>
</dbReference>
<keyword evidence="2 3" id="KW-0802">TPR repeat</keyword>
<evidence type="ECO:0000313" key="5">
    <source>
        <dbReference type="EMBL" id="MUL37052.1"/>
    </source>
</evidence>
<dbReference type="SMART" id="SM00028">
    <property type="entry name" value="TPR"/>
    <property type="match status" value="3"/>
</dbReference>
<dbReference type="InterPro" id="IPR000719">
    <property type="entry name" value="Prot_kinase_dom"/>
</dbReference>
<protein>
    <recommendedName>
        <fullName evidence="4">Protein kinase domain-containing protein</fullName>
    </recommendedName>
</protein>
<dbReference type="PROSITE" id="PS50011">
    <property type="entry name" value="PROTEIN_KINASE_DOM"/>
    <property type="match status" value="1"/>
</dbReference>
<evidence type="ECO:0000256" key="3">
    <source>
        <dbReference type="PROSITE-ProRule" id="PRU00339"/>
    </source>
</evidence>
<sequence length="706" mass="79213">MRLQRQSNKQIITIEPKLTVGHGGEARVFVLPQDEQLVAKIYHKPTKAHAQKLLAMLANPPENPTAAKGHISIAWPTDLLYPGDGNARVIGFLMPRVHKMHSILEFYNPKTRRQTCPFFNYLYLHRTARNLVTAMGALHSRGYCIGDINESNILVSDTALITLVDTDSFQVPDPKSGYVYRCGVGKAEFTPPELQGKNFAHFERKPEHDLFGLAVLLFQLLMEGTHPFAGIYQGMGDPPSFSARINAGHFVYSKSKRIPYVPTPIAPPFELLHPSLQQLFLRCFEEGHHNPKLRPNAHAWQAALIEAEKSLITCTSNNQHRYSNHLSSCPWCERAVKLGGRDQFPSLQAVRAGQHLQPVKRKRVTLPKKDYQQQVLSAFNSAAANPTAKLIVGKKHKKKFNPLMWGLIGTGALVCLEIIVIVHDLKISPQAIANLFPNRSEAQLTRPQPSLNGNQISIAYYDQGNFHYKLGDYKGAIENFNRALLYNPNDANAYVNRGNARYEIAQHSSNPVMEYQAAIADFDQALQLNPSAEEAYLSRGIARHDTAKFSKDTEKNYLAAINDFNKTVMLNPGNAKAYVKRGISYYKLAQNSKNIQHPGYQEAINDFNQALRLNNQEAEAYIKRGIVRYEIAQSGKTPNQDHSGALTDLKQAAKLFLTQGDIERYQEALSNICVVLENQCQSFLQNPEKFITSQVPLMTPKPKQGN</sequence>